<name>A0A4Z0ND14_9HYPH</name>
<organism evidence="1 2">
    <name type="scientific">Methylobacterium nonmethylotrophicum</name>
    <dbReference type="NCBI Taxonomy" id="1141884"/>
    <lineage>
        <taxon>Bacteria</taxon>
        <taxon>Pseudomonadati</taxon>
        <taxon>Pseudomonadota</taxon>
        <taxon>Alphaproteobacteria</taxon>
        <taxon>Hyphomicrobiales</taxon>
        <taxon>Methylobacteriaceae</taxon>
        <taxon>Methylobacterium</taxon>
    </lineage>
</organism>
<sequence>MALATGGATEGEKEAGRAAAARMAVAAGLSFEEAERRAGQPPAGGRFEDALSEAVARGMAEAFAEAMQKAREAAAHQEARWEEERRAAGVSQKFWPEKIVLPGESALDPMGRSQGR</sequence>
<dbReference type="AlphaFoldDB" id="A0A4Z0ND14"/>
<reference evidence="1 2" key="1">
    <citation type="submission" date="2019-04" db="EMBL/GenBank/DDBJ databases">
        <authorList>
            <person name="Feng G."/>
            <person name="Zhu H."/>
        </authorList>
    </citation>
    <scope>NUCLEOTIDE SEQUENCE [LARGE SCALE GENOMIC DNA]</scope>
    <source>
        <strain evidence="1 2">6HR-1</strain>
    </source>
</reference>
<dbReference type="Proteomes" id="UP000297535">
    <property type="component" value="Unassembled WGS sequence"/>
</dbReference>
<evidence type="ECO:0000313" key="2">
    <source>
        <dbReference type="Proteomes" id="UP000297535"/>
    </source>
</evidence>
<evidence type="ECO:0000313" key="1">
    <source>
        <dbReference type="EMBL" id="TGD91807.1"/>
    </source>
</evidence>
<gene>
    <name evidence="1" type="ORF">EU555_35515</name>
</gene>
<comment type="caution">
    <text evidence="1">The sequence shown here is derived from an EMBL/GenBank/DDBJ whole genome shotgun (WGS) entry which is preliminary data.</text>
</comment>
<dbReference type="RefSeq" id="WP_135420052.1">
    <property type="nucleotide sequence ID" value="NZ_SRLB01000072.1"/>
</dbReference>
<keyword evidence="2" id="KW-1185">Reference proteome</keyword>
<accession>A0A4Z0ND14</accession>
<protein>
    <submittedName>
        <fullName evidence="1">Uncharacterized protein</fullName>
    </submittedName>
</protein>
<proteinExistence type="predicted"/>
<dbReference type="EMBL" id="SRLB01000072">
    <property type="protein sequence ID" value="TGD91807.1"/>
    <property type="molecule type" value="Genomic_DNA"/>
</dbReference>